<keyword evidence="3" id="KW-0547">Nucleotide-binding</keyword>
<keyword evidence="2" id="KW-0813">Transport</keyword>
<dbReference type="GO" id="GO:0016887">
    <property type="term" value="F:ATP hydrolysis activity"/>
    <property type="evidence" value="ECO:0007669"/>
    <property type="project" value="InterPro"/>
</dbReference>
<dbReference type="InterPro" id="IPR047748">
    <property type="entry name" value="AztA-like"/>
</dbReference>
<evidence type="ECO:0000313" key="9">
    <source>
        <dbReference type="Proteomes" id="UP000613160"/>
    </source>
</evidence>
<dbReference type="InterPro" id="IPR003593">
    <property type="entry name" value="AAA+_ATPase"/>
</dbReference>
<protein>
    <submittedName>
        <fullName evidence="8">ABC transporter ATP-binding protein</fullName>
    </submittedName>
</protein>
<dbReference type="RefSeq" id="WP_188850262.1">
    <property type="nucleotide sequence ID" value="NZ_BMJJ01000003.1"/>
</dbReference>
<organism evidence="8 9">
    <name type="scientific">Aureimonas glaciei</name>
    <dbReference type="NCBI Taxonomy" id="1776957"/>
    <lineage>
        <taxon>Bacteria</taxon>
        <taxon>Pseudomonadati</taxon>
        <taxon>Pseudomonadota</taxon>
        <taxon>Alphaproteobacteria</taxon>
        <taxon>Hyphomicrobiales</taxon>
        <taxon>Aurantimonadaceae</taxon>
        <taxon>Aureimonas</taxon>
    </lineage>
</organism>
<evidence type="ECO:0000256" key="4">
    <source>
        <dbReference type="ARBA" id="ARBA00022840"/>
    </source>
</evidence>
<accession>A0A916XWQ1</accession>
<keyword evidence="4 8" id="KW-0067">ATP-binding</keyword>
<dbReference type="PROSITE" id="PS00211">
    <property type="entry name" value="ABC_TRANSPORTER_1"/>
    <property type="match status" value="1"/>
</dbReference>
<dbReference type="InterPro" id="IPR017871">
    <property type="entry name" value="ABC_transporter-like_CS"/>
</dbReference>
<evidence type="ECO:0000256" key="2">
    <source>
        <dbReference type="ARBA" id="ARBA00022448"/>
    </source>
</evidence>
<dbReference type="Gene3D" id="3.40.50.300">
    <property type="entry name" value="P-loop containing nucleotide triphosphate hydrolases"/>
    <property type="match status" value="1"/>
</dbReference>
<keyword evidence="5" id="KW-0862">Zinc</keyword>
<evidence type="ECO:0000313" key="8">
    <source>
        <dbReference type="EMBL" id="GGD15931.1"/>
    </source>
</evidence>
<comment type="similarity">
    <text evidence="1">Belongs to the ABC transporter superfamily.</text>
</comment>
<dbReference type="PANTHER" id="PTHR42734">
    <property type="entry name" value="METAL TRANSPORT SYSTEM ATP-BINDING PROTEIN TM_0124-RELATED"/>
    <property type="match status" value="1"/>
</dbReference>
<dbReference type="PROSITE" id="PS50893">
    <property type="entry name" value="ABC_TRANSPORTER_2"/>
    <property type="match status" value="1"/>
</dbReference>
<dbReference type="CDD" id="cd03235">
    <property type="entry name" value="ABC_Metallic_Cations"/>
    <property type="match status" value="1"/>
</dbReference>
<dbReference type="GO" id="GO:0006829">
    <property type="term" value="P:zinc ion transport"/>
    <property type="evidence" value="ECO:0007669"/>
    <property type="project" value="UniProtKB-KW"/>
</dbReference>
<dbReference type="EMBL" id="BMJJ01000003">
    <property type="protein sequence ID" value="GGD15931.1"/>
    <property type="molecule type" value="Genomic_DNA"/>
</dbReference>
<keyword evidence="5" id="KW-0864">Zinc transport</keyword>
<name>A0A916XWQ1_9HYPH</name>
<dbReference type="SUPFAM" id="SSF52540">
    <property type="entry name" value="P-loop containing nucleoside triphosphate hydrolases"/>
    <property type="match status" value="1"/>
</dbReference>
<dbReference type="Pfam" id="PF00005">
    <property type="entry name" value="ABC_tran"/>
    <property type="match status" value="1"/>
</dbReference>
<dbReference type="Proteomes" id="UP000613160">
    <property type="component" value="Unassembled WGS sequence"/>
</dbReference>
<dbReference type="InterPro" id="IPR003439">
    <property type="entry name" value="ABC_transporter-like_ATP-bd"/>
</dbReference>
<evidence type="ECO:0000256" key="1">
    <source>
        <dbReference type="ARBA" id="ARBA00005417"/>
    </source>
</evidence>
<dbReference type="SMART" id="SM00382">
    <property type="entry name" value="AAA"/>
    <property type="match status" value="1"/>
</dbReference>
<comment type="caution">
    <text evidence="8">The sequence shown here is derived from an EMBL/GenBank/DDBJ whole genome shotgun (WGS) entry which is preliminary data.</text>
</comment>
<evidence type="ECO:0000256" key="3">
    <source>
        <dbReference type="ARBA" id="ARBA00022741"/>
    </source>
</evidence>
<dbReference type="NCBIfam" id="NF040873">
    <property type="entry name" value="AztA"/>
    <property type="match status" value="1"/>
</dbReference>
<keyword evidence="6" id="KW-0406">Ion transport</keyword>
<evidence type="ECO:0000256" key="6">
    <source>
        <dbReference type="ARBA" id="ARBA00023065"/>
    </source>
</evidence>
<dbReference type="GO" id="GO:0005524">
    <property type="term" value="F:ATP binding"/>
    <property type="evidence" value="ECO:0007669"/>
    <property type="project" value="UniProtKB-KW"/>
</dbReference>
<dbReference type="InterPro" id="IPR027417">
    <property type="entry name" value="P-loop_NTPase"/>
</dbReference>
<dbReference type="InterPro" id="IPR050153">
    <property type="entry name" value="Metal_Ion_Import_ABC"/>
</dbReference>
<sequence>MTLSATPAVRLEDLTVAYRRHPAVHHVSGAFAPNSLTAIVGPNGAGKSTLLKAIMGLLPAAEGRIHLDGIRRRDIAYLPQASELDRTFPVTVADLVSLGAWREAGAFGRIGGRALARVFEAIESVGLGGFESRTIGTLSGGQLQRALFARVLVQDSRLLLLDEPFTAIDTRTVMDLLAVVRRWHGEGRTVIAVLHDMDLVREHFPETLLIARELVGWGETGEVLSPERLREARNLSEAWAEDPRFAAPRGRAFERSAA</sequence>
<evidence type="ECO:0000256" key="5">
    <source>
        <dbReference type="ARBA" id="ARBA00022906"/>
    </source>
</evidence>
<proteinExistence type="inferred from homology"/>
<feature type="domain" description="ABC transporter" evidence="7">
    <location>
        <begin position="9"/>
        <end position="237"/>
    </location>
</feature>
<dbReference type="AlphaFoldDB" id="A0A916XWQ1"/>
<reference evidence="8" key="1">
    <citation type="journal article" date="2014" name="Int. J. Syst. Evol. Microbiol.">
        <title>Complete genome sequence of Corynebacterium casei LMG S-19264T (=DSM 44701T), isolated from a smear-ripened cheese.</title>
        <authorList>
            <consortium name="US DOE Joint Genome Institute (JGI-PGF)"/>
            <person name="Walter F."/>
            <person name="Albersmeier A."/>
            <person name="Kalinowski J."/>
            <person name="Ruckert C."/>
        </authorList>
    </citation>
    <scope>NUCLEOTIDE SEQUENCE</scope>
    <source>
        <strain evidence="8">CGMCC 1.15493</strain>
    </source>
</reference>
<keyword evidence="9" id="KW-1185">Reference proteome</keyword>
<evidence type="ECO:0000259" key="7">
    <source>
        <dbReference type="PROSITE" id="PS50893"/>
    </source>
</evidence>
<dbReference type="PANTHER" id="PTHR42734:SF5">
    <property type="entry name" value="IRON TRANSPORT SYSTEM ATP-BINDING PROTEIN HI_0361-RELATED"/>
    <property type="match status" value="1"/>
</dbReference>
<reference evidence="8" key="2">
    <citation type="submission" date="2020-09" db="EMBL/GenBank/DDBJ databases">
        <authorList>
            <person name="Sun Q."/>
            <person name="Zhou Y."/>
        </authorList>
    </citation>
    <scope>NUCLEOTIDE SEQUENCE</scope>
    <source>
        <strain evidence="8">CGMCC 1.15493</strain>
    </source>
</reference>
<gene>
    <name evidence="8" type="ORF">GCM10011335_18380</name>
</gene>